<reference evidence="3" key="1">
    <citation type="submission" date="2016-08" db="EMBL/GenBank/DDBJ databases">
        <title>Complete genome of Cloacibacillus porcorum.</title>
        <authorList>
            <person name="Looft T."/>
            <person name="Bayles D.O."/>
            <person name="Alt D.P."/>
        </authorList>
    </citation>
    <scope>NUCLEOTIDE SEQUENCE [LARGE SCALE GENOMIC DNA]</scope>
    <source>
        <strain evidence="3">CL-84</strain>
    </source>
</reference>
<keyword evidence="2" id="KW-0472">Membrane</keyword>
<dbReference type="RefSeq" id="WP_066742794.1">
    <property type="nucleotide sequence ID" value="NZ_CALCLR010000059.1"/>
</dbReference>
<organism evidence="3 4">
    <name type="scientific">Cloacibacillus porcorum</name>
    <dbReference type="NCBI Taxonomy" id="1197717"/>
    <lineage>
        <taxon>Bacteria</taxon>
        <taxon>Thermotogati</taxon>
        <taxon>Synergistota</taxon>
        <taxon>Synergistia</taxon>
        <taxon>Synergistales</taxon>
        <taxon>Synergistaceae</taxon>
        <taxon>Cloacibacillus</taxon>
    </lineage>
</organism>
<dbReference type="STRING" id="1197717.BED41_02690"/>
<dbReference type="GeneID" id="83056759"/>
<keyword evidence="4" id="KW-1185">Reference proteome</keyword>
<feature type="transmembrane region" description="Helical" evidence="2">
    <location>
        <begin position="104"/>
        <end position="126"/>
    </location>
</feature>
<name>A0A1B2I294_9BACT</name>
<dbReference type="AlphaFoldDB" id="A0A1B2I294"/>
<keyword evidence="2" id="KW-0812">Transmembrane</keyword>
<feature type="compositionally biased region" description="Basic and acidic residues" evidence="1">
    <location>
        <begin position="1"/>
        <end position="20"/>
    </location>
</feature>
<evidence type="ECO:0000256" key="1">
    <source>
        <dbReference type="SAM" id="MobiDB-lite"/>
    </source>
</evidence>
<dbReference type="Proteomes" id="UP000093044">
    <property type="component" value="Chromosome"/>
</dbReference>
<protein>
    <recommendedName>
        <fullName evidence="5">GerMN domain-containing protein</fullName>
    </recommendedName>
</protein>
<dbReference type="EMBL" id="CP016757">
    <property type="protein sequence ID" value="ANZ44090.1"/>
    <property type="molecule type" value="Genomic_DNA"/>
</dbReference>
<feature type="region of interest" description="Disordered" evidence="1">
    <location>
        <begin position="1"/>
        <end position="91"/>
    </location>
</feature>
<evidence type="ECO:0000256" key="2">
    <source>
        <dbReference type="SAM" id="Phobius"/>
    </source>
</evidence>
<accession>A0A1B2I294</accession>
<feature type="compositionally biased region" description="Basic and acidic residues" evidence="1">
    <location>
        <begin position="44"/>
        <end position="59"/>
    </location>
</feature>
<evidence type="ECO:0008006" key="5">
    <source>
        <dbReference type="Google" id="ProtNLM"/>
    </source>
</evidence>
<gene>
    <name evidence="3" type="ORF">BED41_02690</name>
</gene>
<sequence length="289" mass="33180">MRDSEGRQRHFVIQDKKDESYDSPSVRRRGIIKGREEEVEEVLEEPRAPRPRKSLREREMEEEEESRTLRRGRGKKRLKEEEDYDYEEEDEENYGSKAPKIVRIFAWVALMIILFACGYLATNYFFSWSDKKGGERIGSVYGTGSEVKESAATEETAASNTKYTLYLPDGEGFQSRGIDITGGGTREEDIAKVMSMYVDSLKETKALDPAVSINEIFQSGDWLYLNMTPTFQSSLKSLGKAKAEKLLSGFTKTVQENFPPLKKVKFYVNSKEITDKNPVDLTQPWERTN</sequence>
<keyword evidence="2" id="KW-1133">Transmembrane helix</keyword>
<dbReference type="KEGG" id="cpor:BED41_02690"/>
<proteinExistence type="predicted"/>
<feature type="compositionally biased region" description="Acidic residues" evidence="1">
    <location>
        <begin position="81"/>
        <end position="91"/>
    </location>
</feature>
<dbReference type="OrthoDB" id="3993at2"/>
<evidence type="ECO:0000313" key="3">
    <source>
        <dbReference type="EMBL" id="ANZ44090.1"/>
    </source>
</evidence>
<evidence type="ECO:0000313" key="4">
    <source>
        <dbReference type="Proteomes" id="UP000093044"/>
    </source>
</evidence>